<sequence length="149" mass="17351">MSSKYPITITFGKYFWEHWACKTGNSPDKRRVMNYLFWEMLSVALVYSFVCHIKVSKNSHDLQKHSNEIRVKCEKPCNPKLIQMDVIRLNGPRLEGRLHASRSQSSLHTNPRPFFLQFHKHHPRCAILSGMVLLSLMNMQTPIGRRGGE</sequence>
<gene>
    <name evidence="1" type="ORF">CEXT_278711</name>
</gene>
<evidence type="ECO:0000313" key="2">
    <source>
        <dbReference type="Proteomes" id="UP001054945"/>
    </source>
</evidence>
<reference evidence="1 2" key="1">
    <citation type="submission" date="2021-06" db="EMBL/GenBank/DDBJ databases">
        <title>Caerostris extrusa draft genome.</title>
        <authorList>
            <person name="Kono N."/>
            <person name="Arakawa K."/>
        </authorList>
    </citation>
    <scope>NUCLEOTIDE SEQUENCE [LARGE SCALE GENOMIC DNA]</scope>
</reference>
<dbReference type="AlphaFoldDB" id="A0AAV4MF13"/>
<dbReference type="EMBL" id="BPLR01019681">
    <property type="protein sequence ID" value="GIX70488.1"/>
    <property type="molecule type" value="Genomic_DNA"/>
</dbReference>
<protein>
    <submittedName>
        <fullName evidence="1">Uncharacterized protein</fullName>
    </submittedName>
</protein>
<accession>A0AAV4MF13</accession>
<proteinExistence type="predicted"/>
<comment type="caution">
    <text evidence="1">The sequence shown here is derived from an EMBL/GenBank/DDBJ whole genome shotgun (WGS) entry which is preliminary data.</text>
</comment>
<organism evidence="1 2">
    <name type="scientific">Caerostris extrusa</name>
    <name type="common">Bark spider</name>
    <name type="synonym">Caerostris bankana</name>
    <dbReference type="NCBI Taxonomy" id="172846"/>
    <lineage>
        <taxon>Eukaryota</taxon>
        <taxon>Metazoa</taxon>
        <taxon>Ecdysozoa</taxon>
        <taxon>Arthropoda</taxon>
        <taxon>Chelicerata</taxon>
        <taxon>Arachnida</taxon>
        <taxon>Araneae</taxon>
        <taxon>Araneomorphae</taxon>
        <taxon>Entelegynae</taxon>
        <taxon>Araneoidea</taxon>
        <taxon>Araneidae</taxon>
        <taxon>Caerostris</taxon>
    </lineage>
</organism>
<evidence type="ECO:0000313" key="1">
    <source>
        <dbReference type="EMBL" id="GIX70488.1"/>
    </source>
</evidence>
<name>A0AAV4MF13_CAEEX</name>
<dbReference type="Proteomes" id="UP001054945">
    <property type="component" value="Unassembled WGS sequence"/>
</dbReference>
<keyword evidence="2" id="KW-1185">Reference proteome</keyword>